<keyword evidence="2" id="KW-1185">Reference proteome</keyword>
<evidence type="ECO:0000313" key="2">
    <source>
        <dbReference type="Proteomes" id="UP000827872"/>
    </source>
</evidence>
<protein>
    <submittedName>
        <fullName evidence="1">Uncharacterized protein</fullName>
    </submittedName>
</protein>
<proteinExistence type="predicted"/>
<organism evidence="1 2">
    <name type="scientific">Sphaerodactylus townsendi</name>
    <dbReference type="NCBI Taxonomy" id="933632"/>
    <lineage>
        <taxon>Eukaryota</taxon>
        <taxon>Metazoa</taxon>
        <taxon>Chordata</taxon>
        <taxon>Craniata</taxon>
        <taxon>Vertebrata</taxon>
        <taxon>Euteleostomi</taxon>
        <taxon>Lepidosauria</taxon>
        <taxon>Squamata</taxon>
        <taxon>Bifurcata</taxon>
        <taxon>Gekkota</taxon>
        <taxon>Sphaerodactylidae</taxon>
        <taxon>Sphaerodactylus</taxon>
    </lineage>
</organism>
<name>A0ACB8EWQ1_9SAUR</name>
<sequence>MYLDLRLGKRNVTLGIGVIFFLSLTLSLLLRTKRDQVLSQAKCRKLKGLLGTGNLLEKSALLHMMASDEKLIRMVEKSPVQKEDRKILEHLLLTQECPWQPNVTALAQYRTELGECCNASFWLAVTKENTPEGSDILLDGQKGRKLPVNTQLMELLQEVGDEDCMGPTYFALGMCLRSPIPAILYDQCSIVGNGGILRNSSCGQEIDRADLIVRFNLPPMDWPEDVGTKTNLVTINPSILQNKFKKLLAHRKPFADALRPYGNALLLIPAFSFVGHSEIAYRALYTMEDFGMGRHAYFLNPHYLSTLGQYWKGQSFHPQRLSSGFMFVNMALELCKRITLYGFWPFPHDLANRMIPHHYYDNALPKPIHAMSNEFSHYLKMYTQGVLRLRLGKCQ</sequence>
<dbReference type="Proteomes" id="UP000827872">
    <property type="component" value="Linkage Group LG15"/>
</dbReference>
<accession>A0ACB8EWQ1</accession>
<reference evidence="1" key="1">
    <citation type="submission" date="2021-08" db="EMBL/GenBank/DDBJ databases">
        <title>The first chromosome-level gecko genome reveals the dynamic sex chromosomes of Neotropical dwarf geckos (Sphaerodactylidae: Sphaerodactylus).</title>
        <authorList>
            <person name="Pinto B.J."/>
            <person name="Keating S.E."/>
            <person name="Gamble T."/>
        </authorList>
    </citation>
    <scope>NUCLEOTIDE SEQUENCE</scope>
    <source>
        <strain evidence="1">TG3544</strain>
    </source>
</reference>
<comment type="caution">
    <text evidence="1">The sequence shown here is derived from an EMBL/GenBank/DDBJ whole genome shotgun (WGS) entry which is preliminary data.</text>
</comment>
<gene>
    <name evidence="1" type="ORF">K3G42_013837</name>
</gene>
<dbReference type="EMBL" id="CM037628">
    <property type="protein sequence ID" value="KAH7997178.1"/>
    <property type="molecule type" value="Genomic_DNA"/>
</dbReference>
<evidence type="ECO:0000313" key="1">
    <source>
        <dbReference type="EMBL" id="KAH7997178.1"/>
    </source>
</evidence>